<protein>
    <submittedName>
        <fullName evidence="1">Uncharacterized protein</fullName>
    </submittedName>
</protein>
<name>A0ABQ3SM56_9ACTN</name>
<reference evidence="2" key="1">
    <citation type="submission" date="2023-07" db="EMBL/GenBank/DDBJ databases">
        <title>Whole genome shotgun sequence of Streptomyces nojiriensis NBRC 13794.</title>
        <authorList>
            <person name="Komaki H."/>
            <person name="Tamura T."/>
        </authorList>
    </citation>
    <scope>NUCLEOTIDE SEQUENCE [LARGE SCALE GENOMIC DNA]</scope>
    <source>
        <strain evidence="2">NBRC 13794</strain>
    </source>
</reference>
<comment type="caution">
    <text evidence="1">The sequence shown here is derived from an EMBL/GenBank/DDBJ whole genome shotgun (WGS) entry which is preliminary data.</text>
</comment>
<proteinExistence type="predicted"/>
<dbReference type="GeneID" id="95587234"/>
<evidence type="ECO:0000313" key="1">
    <source>
        <dbReference type="EMBL" id="GHI68910.1"/>
    </source>
</evidence>
<dbReference type="Proteomes" id="UP000613974">
    <property type="component" value="Unassembled WGS sequence"/>
</dbReference>
<keyword evidence="2" id="KW-1185">Reference proteome</keyword>
<evidence type="ECO:0000313" key="2">
    <source>
        <dbReference type="Proteomes" id="UP000613974"/>
    </source>
</evidence>
<accession>A0ABQ3SM56</accession>
<organism evidence="1 2">
    <name type="scientific">Streptomyces nojiriensis</name>
    <dbReference type="NCBI Taxonomy" id="66374"/>
    <lineage>
        <taxon>Bacteria</taxon>
        <taxon>Bacillati</taxon>
        <taxon>Actinomycetota</taxon>
        <taxon>Actinomycetes</taxon>
        <taxon>Kitasatosporales</taxon>
        <taxon>Streptomycetaceae</taxon>
        <taxon>Streptomyces</taxon>
    </lineage>
</organism>
<gene>
    <name evidence="1" type="ORF">Snoj_28280</name>
</gene>
<sequence>MTERHRAIAQSGSNSDGIHAYGVPVHASHRLYGIVRPCPGWSPFSPQLAYHQAIARNAKEVQALEAGGLGTSRLTHVHLADHEQIALC</sequence>
<dbReference type="EMBL" id="BNEC01000005">
    <property type="protein sequence ID" value="GHI68910.1"/>
    <property type="molecule type" value="Genomic_DNA"/>
</dbReference>
<dbReference type="RefSeq" id="WP_189748685.1">
    <property type="nucleotide sequence ID" value="NZ_BMRL01000064.1"/>
</dbReference>